<feature type="non-terminal residue" evidence="1">
    <location>
        <position position="71"/>
    </location>
</feature>
<accession>A0ACA9R9A5</accession>
<dbReference type="Proteomes" id="UP000789920">
    <property type="component" value="Unassembled WGS sequence"/>
</dbReference>
<dbReference type="EMBL" id="CAJVQC010046388">
    <property type="protein sequence ID" value="CAG8782943.1"/>
    <property type="molecule type" value="Genomic_DNA"/>
</dbReference>
<keyword evidence="2" id="KW-1185">Reference proteome</keyword>
<organism evidence="1 2">
    <name type="scientific">Racocetra persica</name>
    <dbReference type="NCBI Taxonomy" id="160502"/>
    <lineage>
        <taxon>Eukaryota</taxon>
        <taxon>Fungi</taxon>
        <taxon>Fungi incertae sedis</taxon>
        <taxon>Mucoromycota</taxon>
        <taxon>Glomeromycotina</taxon>
        <taxon>Glomeromycetes</taxon>
        <taxon>Diversisporales</taxon>
        <taxon>Gigasporaceae</taxon>
        <taxon>Racocetra</taxon>
    </lineage>
</organism>
<proteinExistence type="predicted"/>
<protein>
    <submittedName>
        <fullName evidence="1">12860_t:CDS:1</fullName>
    </submittedName>
</protein>
<reference evidence="1" key="1">
    <citation type="submission" date="2021-06" db="EMBL/GenBank/DDBJ databases">
        <authorList>
            <person name="Kallberg Y."/>
            <person name="Tangrot J."/>
            <person name="Rosling A."/>
        </authorList>
    </citation>
    <scope>NUCLEOTIDE SEQUENCE</scope>
    <source>
        <strain evidence="1">MA461A</strain>
    </source>
</reference>
<comment type="caution">
    <text evidence="1">The sequence shown here is derived from an EMBL/GenBank/DDBJ whole genome shotgun (WGS) entry which is preliminary data.</text>
</comment>
<evidence type="ECO:0000313" key="2">
    <source>
        <dbReference type="Proteomes" id="UP000789920"/>
    </source>
</evidence>
<name>A0ACA9R9A5_9GLOM</name>
<evidence type="ECO:0000313" key="1">
    <source>
        <dbReference type="EMBL" id="CAG8782943.1"/>
    </source>
</evidence>
<sequence length="71" mass="8724">KLDYLSTFRYYCAQLIDQQKKPKKYKDSTKHRDCLPMQQFHCKGWLKITVDTEKKEVFIELTYKYYAKYAD</sequence>
<feature type="non-terminal residue" evidence="1">
    <location>
        <position position="1"/>
    </location>
</feature>
<gene>
    <name evidence="1" type="ORF">RPERSI_LOCUS17872</name>
</gene>